<protein>
    <recommendedName>
        <fullName evidence="3">Xaa-Pro dipeptidyl-peptidase-like domain-containing protein</fullName>
    </recommendedName>
</protein>
<dbReference type="Gene3D" id="3.40.50.1820">
    <property type="entry name" value="alpha/beta hydrolase"/>
    <property type="match status" value="1"/>
</dbReference>
<keyword evidence="2" id="KW-1133">Transmembrane helix</keyword>
<keyword evidence="2" id="KW-0812">Transmembrane</keyword>
<keyword evidence="1" id="KW-0378">Hydrolase</keyword>
<dbReference type="AlphaFoldDB" id="X1QCE0"/>
<proteinExistence type="predicted"/>
<comment type="caution">
    <text evidence="4">The sequence shown here is derived from an EMBL/GenBank/DDBJ whole genome shotgun (WGS) entry which is preliminary data.</text>
</comment>
<evidence type="ECO:0000259" key="3">
    <source>
        <dbReference type="Pfam" id="PF02129"/>
    </source>
</evidence>
<dbReference type="InterPro" id="IPR050261">
    <property type="entry name" value="FrsA_esterase"/>
</dbReference>
<name>X1QCE0_9ZZZZ</name>
<keyword evidence="2" id="KW-0472">Membrane</keyword>
<dbReference type="PANTHER" id="PTHR22946:SF9">
    <property type="entry name" value="POLYKETIDE TRANSFERASE AF380"/>
    <property type="match status" value="1"/>
</dbReference>
<evidence type="ECO:0000313" key="4">
    <source>
        <dbReference type="EMBL" id="GAI65903.1"/>
    </source>
</evidence>
<sequence>MIILQVIGIIIGILALYLLIVTFAPGFSVPEQPLEKTKQLTKKVDTKPPQSRKDVIFKVKGTSITAWLYLPEDLSAPVPCIIMGHGFGGTKDMILESYAFRYQEAGFAVLTFDYRHFGESEGEPRQLILIPYQLEDFTAAIEYARSLKEISPARIALWGTSASGGYGIIIAAKDKNIACVCAQCPGLDPHAPGEIEQIL</sequence>
<dbReference type="InterPro" id="IPR000383">
    <property type="entry name" value="Xaa-Pro-like_dom"/>
</dbReference>
<dbReference type="EMBL" id="BARW01001964">
    <property type="protein sequence ID" value="GAI65903.1"/>
    <property type="molecule type" value="Genomic_DNA"/>
</dbReference>
<feature type="transmembrane region" description="Helical" evidence="2">
    <location>
        <begin position="6"/>
        <end position="29"/>
    </location>
</feature>
<dbReference type="Pfam" id="PF02129">
    <property type="entry name" value="Peptidase_S15"/>
    <property type="match status" value="1"/>
</dbReference>
<evidence type="ECO:0000256" key="1">
    <source>
        <dbReference type="ARBA" id="ARBA00022801"/>
    </source>
</evidence>
<accession>X1QCE0</accession>
<dbReference type="GO" id="GO:0016788">
    <property type="term" value="F:hydrolase activity, acting on ester bonds"/>
    <property type="evidence" value="ECO:0007669"/>
    <property type="project" value="UniProtKB-ARBA"/>
</dbReference>
<gene>
    <name evidence="4" type="ORF">S12H4_05805</name>
</gene>
<dbReference type="SUPFAM" id="SSF53474">
    <property type="entry name" value="alpha/beta-Hydrolases"/>
    <property type="match status" value="1"/>
</dbReference>
<reference evidence="4" key="1">
    <citation type="journal article" date="2014" name="Front. Microbiol.">
        <title>High frequency of phylogenetically diverse reductive dehalogenase-homologous genes in deep subseafloor sedimentary metagenomes.</title>
        <authorList>
            <person name="Kawai M."/>
            <person name="Futagami T."/>
            <person name="Toyoda A."/>
            <person name="Takaki Y."/>
            <person name="Nishi S."/>
            <person name="Hori S."/>
            <person name="Arai W."/>
            <person name="Tsubouchi T."/>
            <person name="Morono Y."/>
            <person name="Uchiyama I."/>
            <person name="Ito T."/>
            <person name="Fujiyama A."/>
            <person name="Inagaki F."/>
            <person name="Takami H."/>
        </authorList>
    </citation>
    <scope>NUCLEOTIDE SEQUENCE</scope>
    <source>
        <strain evidence="4">Expedition CK06-06</strain>
    </source>
</reference>
<dbReference type="PANTHER" id="PTHR22946">
    <property type="entry name" value="DIENELACTONE HYDROLASE DOMAIN-CONTAINING PROTEIN-RELATED"/>
    <property type="match status" value="1"/>
</dbReference>
<organism evidence="4">
    <name type="scientific">marine sediment metagenome</name>
    <dbReference type="NCBI Taxonomy" id="412755"/>
    <lineage>
        <taxon>unclassified sequences</taxon>
        <taxon>metagenomes</taxon>
        <taxon>ecological metagenomes</taxon>
    </lineage>
</organism>
<feature type="domain" description="Xaa-Pro dipeptidyl-peptidase-like" evidence="3">
    <location>
        <begin position="61"/>
        <end position="190"/>
    </location>
</feature>
<evidence type="ECO:0000256" key="2">
    <source>
        <dbReference type="SAM" id="Phobius"/>
    </source>
</evidence>
<dbReference type="InterPro" id="IPR029058">
    <property type="entry name" value="AB_hydrolase_fold"/>
</dbReference>